<dbReference type="InterPro" id="IPR027805">
    <property type="entry name" value="Transposase_HTH_dom"/>
</dbReference>
<sequence length="172" mass="19527">MKRFETLRHRSSTTCVRAVGLTLDQFLRVRDTLVALIQAEQDAHPMKKRGRKAVTLTIEDTLLLTLTYLRHSPTFEQLGIQFGICESYAQKLSQRHRDLLVKAYHLPGRNALLEGGVSAMLLDVTEQSMERPSKHQRAWYSGKKTPHHQRAARRGALFSPDSVGRGRPRADA</sequence>
<dbReference type="STRING" id="1499966.U14_02393"/>
<reference evidence="3 4" key="1">
    <citation type="journal article" date="2015" name="PeerJ">
        <title>First genomic representation of candidate bacterial phylum KSB3 points to enhanced environmental sensing as a trigger of wastewater bulking.</title>
        <authorList>
            <person name="Sekiguchi Y."/>
            <person name="Ohashi A."/>
            <person name="Parks D.H."/>
            <person name="Yamauchi T."/>
            <person name="Tyson G.W."/>
            <person name="Hugenholtz P."/>
        </authorList>
    </citation>
    <scope>NUCLEOTIDE SEQUENCE [LARGE SCALE GENOMIC DNA]</scope>
</reference>
<feature type="domain" description="Transposase Helix-turn-helix" evidence="2">
    <location>
        <begin position="56"/>
        <end position="102"/>
    </location>
</feature>
<dbReference type="AlphaFoldDB" id="A0A081BL85"/>
<dbReference type="EMBL" id="DF820457">
    <property type="protein sequence ID" value="GAK51151.1"/>
    <property type="molecule type" value="Genomic_DNA"/>
</dbReference>
<gene>
    <name evidence="3" type="ORF">U14_02393</name>
</gene>
<feature type="region of interest" description="Disordered" evidence="1">
    <location>
        <begin position="132"/>
        <end position="172"/>
    </location>
</feature>
<dbReference type="HOGENOM" id="CLU_073820_3_1_0"/>
<name>A0A081BL85_9BACT</name>
<accession>A0A081BL85</accession>
<feature type="compositionally biased region" description="Basic residues" evidence="1">
    <location>
        <begin position="144"/>
        <end position="153"/>
    </location>
</feature>
<dbReference type="Pfam" id="PF13613">
    <property type="entry name" value="HTH_Tnp_4"/>
    <property type="match status" value="1"/>
</dbReference>
<evidence type="ECO:0000259" key="2">
    <source>
        <dbReference type="Pfam" id="PF13613"/>
    </source>
</evidence>
<evidence type="ECO:0000313" key="4">
    <source>
        <dbReference type="Proteomes" id="UP000030700"/>
    </source>
</evidence>
<proteinExistence type="predicted"/>
<evidence type="ECO:0000313" key="3">
    <source>
        <dbReference type="EMBL" id="GAK51151.1"/>
    </source>
</evidence>
<dbReference type="Proteomes" id="UP000030700">
    <property type="component" value="Unassembled WGS sequence"/>
</dbReference>
<organism evidence="3 4">
    <name type="scientific">Candidatus Moduliflexus flocculans</name>
    <dbReference type="NCBI Taxonomy" id="1499966"/>
    <lineage>
        <taxon>Bacteria</taxon>
        <taxon>Candidatus Moduliflexota</taxon>
        <taxon>Candidatus Moduliflexia</taxon>
        <taxon>Candidatus Moduliflexales</taxon>
        <taxon>Candidatus Moduliflexaceae</taxon>
    </lineage>
</organism>
<evidence type="ECO:0000256" key="1">
    <source>
        <dbReference type="SAM" id="MobiDB-lite"/>
    </source>
</evidence>
<protein>
    <recommendedName>
        <fullName evidence="2">Transposase Helix-turn-helix domain-containing protein</fullName>
    </recommendedName>
</protein>
<keyword evidence="4" id="KW-1185">Reference proteome</keyword>